<organism evidence="2 3">
    <name type="scientific">Quercus suber</name>
    <name type="common">Cork oak</name>
    <dbReference type="NCBI Taxonomy" id="58331"/>
    <lineage>
        <taxon>Eukaryota</taxon>
        <taxon>Viridiplantae</taxon>
        <taxon>Streptophyta</taxon>
        <taxon>Embryophyta</taxon>
        <taxon>Tracheophyta</taxon>
        <taxon>Spermatophyta</taxon>
        <taxon>Magnoliopsida</taxon>
        <taxon>eudicotyledons</taxon>
        <taxon>Gunneridae</taxon>
        <taxon>Pentapetalae</taxon>
        <taxon>rosids</taxon>
        <taxon>fabids</taxon>
        <taxon>Fagales</taxon>
        <taxon>Fagaceae</taxon>
        <taxon>Quercus</taxon>
    </lineage>
</organism>
<sequence>MFAYEKCSVFRFIAPSPKIPIPHNHKTITFPLAAFFFTHTIIDQPPKREPEVQNIKSASPTTPHTGPKRFTDFAPKTAMLMRRFTF</sequence>
<comment type="caution">
    <text evidence="2">The sequence shown here is derived from an EMBL/GenBank/DDBJ whole genome shotgun (WGS) entry which is preliminary data.</text>
</comment>
<dbReference type="AlphaFoldDB" id="A0AAW0M5I3"/>
<evidence type="ECO:0000256" key="1">
    <source>
        <dbReference type="SAM" id="MobiDB-lite"/>
    </source>
</evidence>
<reference evidence="2 3" key="1">
    <citation type="journal article" date="2018" name="Sci. Data">
        <title>The draft genome sequence of cork oak.</title>
        <authorList>
            <person name="Ramos A.M."/>
            <person name="Usie A."/>
            <person name="Barbosa P."/>
            <person name="Barros P.M."/>
            <person name="Capote T."/>
            <person name="Chaves I."/>
            <person name="Simoes F."/>
            <person name="Abreu I."/>
            <person name="Carrasquinho I."/>
            <person name="Faro C."/>
            <person name="Guimaraes J.B."/>
            <person name="Mendonca D."/>
            <person name="Nobrega F."/>
            <person name="Rodrigues L."/>
            <person name="Saibo N.J.M."/>
            <person name="Varela M.C."/>
            <person name="Egas C."/>
            <person name="Matos J."/>
            <person name="Miguel C.M."/>
            <person name="Oliveira M.M."/>
            <person name="Ricardo C.P."/>
            <person name="Goncalves S."/>
        </authorList>
    </citation>
    <scope>NUCLEOTIDE SEQUENCE [LARGE SCALE GENOMIC DNA]</scope>
    <source>
        <strain evidence="3">cv. HL8</strain>
    </source>
</reference>
<keyword evidence="3" id="KW-1185">Reference proteome</keyword>
<evidence type="ECO:0000313" key="2">
    <source>
        <dbReference type="EMBL" id="KAK7858727.1"/>
    </source>
</evidence>
<gene>
    <name evidence="2" type="ORF">CFP56_010504</name>
</gene>
<feature type="region of interest" description="Disordered" evidence="1">
    <location>
        <begin position="48"/>
        <end position="69"/>
    </location>
</feature>
<name>A0AAW0M5I3_QUESU</name>
<evidence type="ECO:0000313" key="3">
    <source>
        <dbReference type="Proteomes" id="UP000237347"/>
    </source>
</evidence>
<feature type="compositionally biased region" description="Polar residues" evidence="1">
    <location>
        <begin position="54"/>
        <end position="64"/>
    </location>
</feature>
<protein>
    <submittedName>
        <fullName evidence="2">Uncharacterized protein</fullName>
    </submittedName>
</protein>
<dbReference type="Proteomes" id="UP000237347">
    <property type="component" value="Unassembled WGS sequence"/>
</dbReference>
<dbReference type="Gramene" id="rna-CFP56_75339">
    <property type="protein sequence ID" value="cds-POF19216.1"/>
    <property type="gene ID" value="gene-CFP56_75339"/>
</dbReference>
<proteinExistence type="predicted"/>
<dbReference type="EMBL" id="PKMF04000017">
    <property type="protein sequence ID" value="KAK7858727.1"/>
    <property type="molecule type" value="Genomic_DNA"/>
</dbReference>
<accession>A0AAW0M5I3</accession>